<dbReference type="EMBL" id="UAUE01000028">
    <property type="protein sequence ID" value="SPZ01661.1"/>
    <property type="molecule type" value="Genomic_DNA"/>
</dbReference>
<protein>
    <submittedName>
        <fullName evidence="1">Uncharacterized protein</fullName>
    </submittedName>
</protein>
<sequence>MHTIIMLLLGLSYLNFVDSAHKGKGYYSYSLDHHISSTRCTVSPCPDPKDY</sequence>
<proteinExistence type="predicted"/>
<dbReference type="GeneID" id="43840621"/>
<dbReference type="AlphaFoldDB" id="A0A2X2C403"/>
<organism evidence="1 2">
    <name type="scientific">Proteus mirabilis</name>
    <dbReference type="NCBI Taxonomy" id="584"/>
    <lineage>
        <taxon>Bacteria</taxon>
        <taxon>Pseudomonadati</taxon>
        <taxon>Pseudomonadota</taxon>
        <taxon>Gammaproteobacteria</taxon>
        <taxon>Enterobacterales</taxon>
        <taxon>Morganellaceae</taxon>
        <taxon>Proteus</taxon>
    </lineage>
</organism>
<accession>A0A2X2C403</accession>
<evidence type="ECO:0000313" key="2">
    <source>
        <dbReference type="Proteomes" id="UP000251485"/>
    </source>
</evidence>
<dbReference type="RefSeq" id="WP_004247407.1">
    <property type="nucleotide sequence ID" value="NZ_ABFCQN020000015.1"/>
</dbReference>
<gene>
    <name evidence="1" type="ORF">NCTC10975_04316</name>
</gene>
<reference evidence="1 2" key="1">
    <citation type="submission" date="2018-06" db="EMBL/GenBank/DDBJ databases">
        <authorList>
            <consortium name="Pathogen Informatics"/>
            <person name="Doyle S."/>
        </authorList>
    </citation>
    <scope>NUCLEOTIDE SEQUENCE [LARGE SCALE GENOMIC DNA]</scope>
    <source>
        <strain evidence="1 2">NCTC10975</strain>
    </source>
</reference>
<name>A0A2X2C403_PROMI</name>
<dbReference type="Proteomes" id="UP000251485">
    <property type="component" value="Unassembled WGS sequence"/>
</dbReference>
<evidence type="ECO:0000313" key="1">
    <source>
        <dbReference type="EMBL" id="SPZ01661.1"/>
    </source>
</evidence>